<evidence type="ECO:0000313" key="3">
    <source>
        <dbReference type="EMBL" id="AIC47184.1"/>
    </source>
</evidence>
<sequence length="201" mass="22186">MFVFPEGLPLELTPFAFLVGKWEGTGIISYKLNDTDEAPIEREFKQRIEFAHDGSNALTYVSSAELIDEAGTILPSELGYWRIARPSESADHGPGLMIGVGEKSLQTHEDLEKLRNKEGGFDIQVSVLHPGGMAELYNGKIKGARVDLASAYGTAFETAKTYRHSTRLFGLVENALLWVWEIALPGADLKPHASARLERVE</sequence>
<comment type="function">
    <text evidence="1">Heme-binding protein able to scavenge peroxynitrite and to protect free L-tyrosine against peroxynitrite-mediated nitration, by acting as a peroxynitrite isomerase that converts peroxynitrite to nitrate. Therefore, this protein likely plays a role in peroxynitrite sensing and in the detoxification of reactive nitrogen and oxygen species (RNS and ROS, respectively). Is able to bind nitric oxide (NO) in vitro, but may act as a sensor of peroxynitrite levels in vivo.</text>
</comment>
<dbReference type="KEGG" id="rla:Rhola_00003630"/>
<gene>
    <name evidence="3" type="ORF">Rhola_00003630</name>
</gene>
<reference evidence="3 4" key="1">
    <citation type="journal article" date="2014" name="Int. J. Syst. Evol. Microbiol.">
        <title>Rhodoluna lacicola gen. nov., sp. nov., a planktonic freshwater bacterium with stream-lined genome.</title>
        <authorList>
            <person name="Hahn M."/>
            <person name="Schmidt J."/>
            <person name="Taipale S.J."/>
            <person name="Doolittle W.F."/>
            <person name="Koll U."/>
        </authorList>
    </citation>
    <scope>NUCLEOTIDE SEQUENCE [LARGE SCALE GENOMIC DNA]</scope>
    <source>
        <strain evidence="3 4">MWH-Ta8</strain>
    </source>
</reference>
<dbReference type="EMBL" id="CP007490">
    <property type="protein sequence ID" value="AIC47184.1"/>
    <property type="molecule type" value="Genomic_DNA"/>
</dbReference>
<dbReference type="eggNOG" id="COG3485">
    <property type="taxonomic scope" value="Bacteria"/>
</dbReference>
<dbReference type="STRING" id="529884.Rhola_00003630"/>
<dbReference type="AlphaFoldDB" id="A0A060JLT2"/>
<comment type="pathway">
    <text evidence="1">Nitrogen metabolism.</text>
</comment>
<evidence type="ECO:0000256" key="1">
    <source>
        <dbReference type="HAMAP-Rule" id="MF_01297"/>
    </source>
</evidence>
<comment type="caution">
    <text evidence="1">Lacks conserved residue(s) required for the propagation of feature annotation.</text>
</comment>
<keyword evidence="1" id="KW-0349">Heme</keyword>
<accession>A0A060JLT2</accession>
<feature type="binding site" description="axial binding residue" evidence="1">
    <location>
        <position position="192"/>
    </location>
    <ligand>
        <name>heme b</name>
        <dbReference type="ChEBI" id="CHEBI:60344"/>
    </ligand>
    <ligandPart>
        <name>Fe</name>
        <dbReference type="ChEBI" id="CHEBI:18248"/>
    </ligandPart>
</feature>
<dbReference type="InterPro" id="IPR012674">
    <property type="entry name" value="Calycin"/>
</dbReference>
<name>A0A060JLT2_9MICO</name>
<dbReference type="OrthoDB" id="4804006at2"/>
<dbReference type="InterPro" id="IPR014878">
    <property type="entry name" value="THAP4-like_heme-bd"/>
</dbReference>
<keyword evidence="4" id="KW-1185">Reference proteome</keyword>
<organism evidence="3 4">
    <name type="scientific">Rhodoluna lacicola</name>
    <dbReference type="NCBI Taxonomy" id="529884"/>
    <lineage>
        <taxon>Bacteria</taxon>
        <taxon>Bacillati</taxon>
        <taxon>Actinomycetota</taxon>
        <taxon>Actinomycetes</taxon>
        <taxon>Micrococcales</taxon>
        <taxon>Microbacteriaceae</taxon>
        <taxon>Luna cluster</taxon>
        <taxon>Luna-1 subcluster</taxon>
        <taxon>Rhodoluna</taxon>
    </lineage>
</organism>
<dbReference type="HOGENOM" id="CLU_085483_0_1_11"/>
<dbReference type="HAMAP" id="MF_01297">
    <property type="entry name" value="nitrobindin"/>
    <property type="match status" value="1"/>
</dbReference>
<evidence type="ECO:0000313" key="4">
    <source>
        <dbReference type="Proteomes" id="UP000067708"/>
    </source>
</evidence>
<feature type="binding site" evidence="1">
    <location>
        <position position="160"/>
    </location>
    <ligand>
        <name>heme b</name>
        <dbReference type="ChEBI" id="CHEBI:60344"/>
    </ligand>
</feature>
<dbReference type="GO" id="GO:0062213">
    <property type="term" value="F:peroxynitrite isomerase activity"/>
    <property type="evidence" value="ECO:0007669"/>
    <property type="project" value="UniProtKB-UniRule"/>
</dbReference>
<dbReference type="Pfam" id="PF08768">
    <property type="entry name" value="THAP4_heme-bd"/>
    <property type="match status" value="1"/>
</dbReference>
<dbReference type="SUPFAM" id="SSF50814">
    <property type="entry name" value="Lipocalins"/>
    <property type="match status" value="1"/>
</dbReference>
<proteinExistence type="inferred from homology"/>
<comment type="catalytic activity">
    <reaction evidence="1">
        <text>peroxynitrite = nitrate</text>
        <dbReference type="Rhea" id="RHEA:63116"/>
        <dbReference type="ChEBI" id="CHEBI:17632"/>
        <dbReference type="ChEBI" id="CHEBI:25941"/>
    </reaction>
</comment>
<feature type="short sequence motif" description="GXWXGXG" evidence="1">
    <location>
        <begin position="20"/>
        <end position="26"/>
    </location>
</feature>
<keyword evidence="1" id="KW-0408">Iron</keyword>
<dbReference type="InterPro" id="IPR022939">
    <property type="entry name" value="Nb(III)_bact/plant"/>
</dbReference>
<evidence type="ECO:0000259" key="2">
    <source>
        <dbReference type="Pfam" id="PF08768"/>
    </source>
</evidence>
<protein>
    <recommendedName>
        <fullName evidence="1">Peroxynitrite isomerase</fullName>
        <ecNumber evidence="1">5.99.-.-</ecNumber>
    </recommendedName>
    <alternativeName>
        <fullName evidence="1">Ferric nitrobindin</fullName>
        <shortName evidence="1">Nb(III)</shortName>
    </alternativeName>
</protein>
<dbReference type="CDD" id="cd07828">
    <property type="entry name" value="lipocalin_heme-bd-THAP4-like"/>
    <property type="match status" value="1"/>
</dbReference>
<comment type="cofactor">
    <cofactor evidence="1">
        <name>heme b</name>
        <dbReference type="ChEBI" id="CHEBI:60344"/>
    </cofactor>
    <text evidence="1">Binds 1 heme b group per subunit, that coordinates a highly solvent-exposed Fe(III) atom.</text>
</comment>
<comment type="similarity">
    <text evidence="1">Belongs to the nitrobindin family.</text>
</comment>
<dbReference type="GO" id="GO:0046872">
    <property type="term" value="F:metal ion binding"/>
    <property type="evidence" value="ECO:0007669"/>
    <property type="project" value="UniProtKB-KW"/>
</dbReference>
<dbReference type="EC" id="5.99.-.-" evidence="1"/>
<dbReference type="RefSeq" id="WP_038501969.1">
    <property type="nucleotide sequence ID" value="NZ_AP026911.1"/>
</dbReference>
<dbReference type="Gene3D" id="2.40.128.20">
    <property type="match status" value="1"/>
</dbReference>
<dbReference type="GO" id="GO:0020037">
    <property type="term" value="F:heme binding"/>
    <property type="evidence" value="ECO:0007669"/>
    <property type="project" value="UniProtKB-UniRule"/>
</dbReference>
<keyword evidence="1" id="KW-0413">Isomerase</keyword>
<comment type="domain">
    <text evidence="1">Forms a 10-stranded antiparallel beta-barrel structure able to accommodate a hydrophobic ligand in its interior. In fact, this fold hosts the heme group, which is located in a wide surface cleft.</text>
</comment>
<dbReference type="Proteomes" id="UP000067708">
    <property type="component" value="Chromosome"/>
</dbReference>
<keyword evidence="1" id="KW-0479">Metal-binding</keyword>
<feature type="domain" description="THAP4-like heme-binding" evidence="2">
    <location>
        <begin position="11"/>
        <end position="199"/>
    </location>
</feature>